<organism evidence="4 5">
    <name type="scientific">Actinosynnema pretiosum subsp. pretiosum</name>
    <dbReference type="NCBI Taxonomy" id="103721"/>
    <lineage>
        <taxon>Bacteria</taxon>
        <taxon>Bacillati</taxon>
        <taxon>Actinomycetota</taxon>
        <taxon>Actinomycetes</taxon>
        <taxon>Pseudonocardiales</taxon>
        <taxon>Pseudonocardiaceae</taxon>
        <taxon>Actinosynnema</taxon>
    </lineage>
</organism>
<evidence type="ECO:0000313" key="4">
    <source>
        <dbReference type="EMBL" id="QUF04076.1"/>
    </source>
</evidence>
<sequence length="264" mass="28294">MSRAQDTAVIRPLHRLHARRTLVCLGFCGGGTAPYRTWVDVLPEDADLALVCYPGREGRYSEQFARDWGELAVDATSAVLSAADRPYVLFGHSMGGWMAFHVAARIEQAGGPTPEAVVVSSCNPPRPDGVSASDMVPAAADSDEELIGWMGRAGLLPDYALGDPALREMAVDLMRADIRVRDTQRIEAGTTVGVPLQVLHGETDDAVDPDAAGGWRALSRTACRVDRLPGGHFYTPEVWASLPTRFASLRGAVTPSTPDRRGSA</sequence>
<accession>A0AA45L692</accession>
<dbReference type="PANTHER" id="PTHR11487:SF0">
    <property type="entry name" value="S-ACYL FATTY ACID SYNTHASE THIOESTERASE, MEDIUM CHAIN"/>
    <property type="match status" value="1"/>
</dbReference>
<feature type="domain" description="Thioesterase TesA-like" evidence="3">
    <location>
        <begin position="23"/>
        <end position="203"/>
    </location>
</feature>
<dbReference type="GO" id="GO:0016787">
    <property type="term" value="F:hydrolase activity"/>
    <property type="evidence" value="ECO:0007669"/>
    <property type="project" value="UniProtKB-KW"/>
</dbReference>
<keyword evidence="2" id="KW-0378">Hydrolase</keyword>
<dbReference type="Pfam" id="PF00975">
    <property type="entry name" value="Thioesterase"/>
    <property type="match status" value="1"/>
</dbReference>
<evidence type="ECO:0000313" key="5">
    <source>
        <dbReference type="Proteomes" id="UP000677152"/>
    </source>
</evidence>
<protein>
    <submittedName>
        <fullName evidence="4">Thioesterase</fullName>
    </submittedName>
</protein>
<evidence type="ECO:0000256" key="1">
    <source>
        <dbReference type="ARBA" id="ARBA00007169"/>
    </source>
</evidence>
<dbReference type="AlphaFoldDB" id="A0AA45L692"/>
<dbReference type="InterPro" id="IPR020802">
    <property type="entry name" value="TesA-like"/>
</dbReference>
<dbReference type="InterPro" id="IPR029058">
    <property type="entry name" value="AB_hydrolase_fold"/>
</dbReference>
<reference evidence="4" key="1">
    <citation type="submission" date="2021-04" db="EMBL/GenBank/DDBJ databases">
        <title>Genomic sequence of Actinosynnema pretiosum subsp. pretiosum ATCC 31280 (C-14919).</title>
        <authorList>
            <person name="Bai L."/>
            <person name="Wang X."/>
            <person name="Xiao Y."/>
        </authorList>
    </citation>
    <scope>NUCLEOTIDE SEQUENCE</scope>
    <source>
        <strain evidence="4">ATCC 31280</strain>
    </source>
</reference>
<dbReference type="SMART" id="SM00824">
    <property type="entry name" value="PKS_TE"/>
    <property type="match status" value="1"/>
</dbReference>
<dbReference type="PANTHER" id="PTHR11487">
    <property type="entry name" value="THIOESTERASE"/>
    <property type="match status" value="1"/>
</dbReference>
<dbReference type="GO" id="GO:0008610">
    <property type="term" value="P:lipid biosynthetic process"/>
    <property type="evidence" value="ECO:0007669"/>
    <property type="project" value="TreeGrafter"/>
</dbReference>
<dbReference type="InterPro" id="IPR012223">
    <property type="entry name" value="TEII"/>
</dbReference>
<gene>
    <name evidence="4" type="ORF">KCV87_32830</name>
</gene>
<comment type="similarity">
    <text evidence="1">Belongs to the thioesterase family.</text>
</comment>
<proteinExistence type="inferred from homology"/>
<dbReference type="InterPro" id="IPR001031">
    <property type="entry name" value="Thioesterase"/>
</dbReference>
<evidence type="ECO:0000256" key="2">
    <source>
        <dbReference type="ARBA" id="ARBA00022801"/>
    </source>
</evidence>
<evidence type="ECO:0000259" key="3">
    <source>
        <dbReference type="SMART" id="SM00824"/>
    </source>
</evidence>
<dbReference type="Proteomes" id="UP000677152">
    <property type="component" value="Chromosome"/>
</dbReference>
<dbReference type="EMBL" id="CP073249">
    <property type="protein sequence ID" value="QUF04076.1"/>
    <property type="molecule type" value="Genomic_DNA"/>
</dbReference>
<dbReference type="Gene3D" id="3.40.50.1820">
    <property type="entry name" value="alpha/beta hydrolase"/>
    <property type="match status" value="1"/>
</dbReference>
<dbReference type="SUPFAM" id="SSF53474">
    <property type="entry name" value="alpha/beta-Hydrolases"/>
    <property type="match status" value="1"/>
</dbReference>
<name>A0AA45L692_9PSEU</name>